<proteinExistence type="predicted"/>
<name>A0A8J3N980_9CHLR</name>
<gene>
    <name evidence="2" type="ORF">KSF_090650</name>
</gene>
<dbReference type="EMBL" id="BNJK01000002">
    <property type="protein sequence ID" value="GHO99017.1"/>
    <property type="molecule type" value="Genomic_DNA"/>
</dbReference>
<organism evidence="2 3">
    <name type="scientific">Reticulibacter mediterranei</name>
    <dbReference type="NCBI Taxonomy" id="2778369"/>
    <lineage>
        <taxon>Bacteria</taxon>
        <taxon>Bacillati</taxon>
        <taxon>Chloroflexota</taxon>
        <taxon>Ktedonobacteria</taxon>
        <taxon>Ktedonobacterales</taxon>
        <taxon>Reticulibacteraceae</taxon>
        <taxon>Reticulibacter</taxon>
    </lineage>
</organism>
<dbReference type="Proteomes" id="UP000597444">
    <property type="component" value="Unassembled WGS sequence"/>
</dbReference>
<keyword evidence="1" id="KW-0812">Transmembrane</keyword>
<accession>A0A8J3N980</accession>
<comment type="caution">
    <text evidence="2">The sequence shown here is derived from an EMBL/GenBank/DDBJ whole genome shotgun (WGS) entry which is preliminary data.</text>
</comment>
<feature type="transmembrane region" description="Helical" evidence="1">
    <location>
        <begin position="52"/>
        <end position="71"/>
    </location>
</feature>
<reference evidence="2" key="1">
    <citation type="submission" date="2020-10" db="EMBL/GenBank/DDBJ databases">
        <title>Taxonomic study of unclassified bacteria belonging to the class Ktedonobacteria.</title>
        <authorList>
            <person name="Yabe S."/>
            <person name="Wang C.M."/>
            <person name="Zheng Y."/>
            <person name="Sakai Y."/>
            <person name="Cavaletti L."/>
            <person name="Monciardini P."/>
            <person name="Donadio S."/>
        </authorList>
    </citation>
    <scope>NUCLEOTIDE SEQUENCE</scope>
    <source>
        <strain evidence="2">ID150040</strain>
    </source>
</reference>
<evidence type="ECO:0000313" key="3">
    <source>
        <dbReference type="Proteomes" id="UP000597444"/>
    </source>
</evidence>
<dbReference type="RefSeq" id="WP_220209683.1">
    <property type="nucleotide sequence ID" value="NZ_BNJK01000002.1"/>
</dbReference>
<feature type="transmembrane region" description="Helical" evidence="1">
    <location>
        <begin position="20"/>
        <end position="40"/>
    </location>
</feature>
<sequence length="77" mass="8526">MNAIIRTIQMLITGTPQKLLTGSIAWIILAVVFGLIGLMVPKIASFFNPCTLFLFCMAGLFLFVSLLKYAIAAFNRR</sequence>
<protein>
    <submittedName>
        <fullName evidence="2">Uncharacterized protein</fullName>
    </submittedName>
</protein>
<keyword evidence="1" id="KW-1133">Transmembrane helix</keyword>
<evidence type="ECO:0000313" key="2">
    <source>
        <dbReference type="EMBL" id="GHO99017.1"/>
    </source>
</evidence>
<evidence type="ECO:0000256" key="1">
    <source>
        <dbReference type="SAM" id="Phobius"/>
    </source>
</evidence>
<dbReference type="AlphaFoldDB" id="A0A8J3N980"/>
<keyword evidence="3" id="KW-1185">Reference proteome</keyword>
<keyword evidence="1" id="KW-0472">Membrane</keyword>